<feature type="signal peptide" evidence="1">
    <location>
        <begin position="1"/>
        <end position="19"/>
    </location>
</feature>
<dbReference type="Proteomes" id="UP000321497">
    <property type="component" value="Unassembled WGS sequence"/>
</dbReference>
<protein>
    <submittedName>
        <fullName evidence="2">Transporter</fullName>
    </submittedName>
</protein>
<gene>
    <name evidence="2" type="ORF">ESU54_08115</name>
</gene>
<evidence type="ECO:0000313" key="2">
    <source>
        <dbReference type="EMBL" id="TXD73094.1"/>
    </source>
</evidence>
<comment type="caution">
    <text evidence="2">The sequence shown here is derived from an EMBL/GenBank/DDBJ whole genome shotgun (WGS) entry which is preliminary data.</text>
</comment>
<evidence type="ECO:0000256" key="1">
    <source>
        <dbReference type="SAM" id="SignalP"/>
    </source>
</evidence>
<feature type="chain" id="PRO_5023090684" evidence="1">
    <location>
        <begin position="20"/>
        <end position="509"/>
    </location>
</feature>
<proteinExistence type="predicted"/>
<reference evidence="2 3" key="1">
    <citation type="submission" date="2019-08" db="EMBL/GenBank/DDBJ databases">
        <title>Genome of Aequorivita antarctica SW49 (type strain).</title>
        <authorList>
            <person name="Bowman J.P."/>
        </authorList>
    </citation>
    <scope>NUCLEOTIDE SEQUENCE [LARGE SCALE GENOMIC DNA]</scope>
    <source>
        <strain evidence="2 3">SW49</strain>
    </source>
</reference>
<keyword evidence="3" id="KW-1185">Reference proteome</keyword>
<organism evidence="2 3">
    <name type="scientific">Aequorivita antarctica</name>
    <dbReference type="NCBI Taxonomy" id="153266"/>
    <lineage>
        <taxon>Bacteria</taxon>
        <taxon>Pseudomonadati</taxon>
        <taxon>Bacteroidota</taxon>
        <taxon>Flavobacteriia</taxon>
        <taxon>Flavobacteriales</taxon>
        <taxon>Flavobacteriaceae</taxon>
        <taxon>Aequorivita</taxon>
    </lineage>
</organism>
<dbReference type="RefSeq" id="WP_146848101.1">
    <property type="nucleotide sequence ID" value="NZ_VORT01000005.1"/>
</dbReference>
<evidence type="ECO:0000313" key="3">
    <source>
        <dbReference type="Proteomes" id="UP000321497"/>
    </source>
</evidence>
<dbReference type="SUPFAM" id="SSF56935">
    <property type="entry name" value="Porins"/>
    <property type="match status" value="1"/>
</dbReference>
<keyword evidence="1" id="KW-0732">Signal</keyword>
<dbReference type="EMBL" id="VORT01000005">
    <property type="protein sequence ID" value="TXD73094.1"/>
    <property type="molecule type" value="Genomic_DNA"/>
</dbReference>
<dbReference type="AlphaFoldDB" id="A0A5C6YZI7"/>
<sequence>MKKIPFFIIAAFTMAISQAQNTTDGLRYSTEQNIGTARFTALSGAMGALGSDFSAINVNPAGGAVFLNSNLMFSASLFDVENKANYFNNSEKSFSDDVAINQLGGVFVINNSNEESAFKKFTIGLNYNTTKSFDNELYIAGTGNNSIGNFFLEQAQGIPLNLLETNGNESISSKYSYLGGLNLPGAQNAFLGYQGFLFDPVDPNDPSNTAYISNIADGSFKQEYAYLSQGYNSKFSINLATQITDNYFLGININTHTLDFDQSSFLLETNSNPGSTVNRVGFENNLSVTGAGISAQIGAIAKLANNFRLGLSFDSPTWYQISEETTQYLESRRVFEGQSIYQEVDPRIINVYEDYTLRTPAKVTASAAYIFGQKGLISFDYSYKDYSAIKFSEINDSYSSFFNDLNNTLNNTLKGASALKAGAEYRINQLSLRGGFHYEESPYKNTEIVGDLTGFSLGAGYNFGRVTCDLAYSRSEQERNQKLYSVGLTDVAKINSIYSNFVVSLGFNF</sequence>
<dbReference type="Gene3D" id="2.40.160.60">
    <property type="entry name" value="Outer membrane protein transport protein (OMPP1/FadL/TodX)"/>
    <property type="match status" value="1"/>
</dbReference>
<accession>A0A5C6YZI7</accession>
<name>A0A5C6YZI7_9FLAO</name>